<evidence type="ECO:0000256" key="1">
    <source>
        <dbReference type="ARBA" id="ARBA00004651"/>
    </source>
</evidence>
<gene>
    <name evidence="8" type="ORF">H9623_19130</name>
</gene>
<sequence length="164" mass="16373">MPELESGVVAAATTADVARTLYVTSEPGRDVARVQQIALSIVAPAALNDVSVQAPDILAGLQDSVGEDLGTFAGNLLLIVLSGGAVLTVMVVSADVLVRRSDLGRRRALGASRQAVALLIMTQTAAAAGTGAILGTAIGALAGATWATTPPAVFLIGTATLSLL</sequence>
<evidence type="ECO:0000313" key="9">
    <source>
        <dbReference type="Proteomes" id="UP000822993"/>
    </source>
</evidence>
<dbReference type="AlphaFoldDB" id="A0A9D5UE99"/>
<dbReference type="RefSeq" id="WP_321575558.1">
    <property type="nucleotide sequence ID" value="NZ_JACSPN010000064.1"/>
</dbReference>
<dbReference type="Proteomes" id="UP000822993">
    <property type="component" value="Unassembled WGS sequence"/>
</dbReference>
<keyword evidence="2" id="KW-1003">Cell membrane</keyword>
<comment type="caution">
    <text evidence="8">The sequence shown here is derived from an EMBL/GenBank/DDBJ whole genome shotgun (WGS) entry which is preliminary data.</text>
</comment>
<name>A0A9D5UE99_9CELL</name>
<dbReference type="Pfam" id="PF02687">
    <property type="entry name" value="FtsX"/>
    <property type="match status" value="1"/>
</dbReference>
<keyword evidence="9" id="KW-1185">Reference proteome</keyword>
<keyword evidence="3 6" id="KW-0812">Transmembrane</keyword>
<feature type="transmembrane region" description="Helical" evidence="6">
    <location>
        <begin position="115"/>
        <end position="138"/>
    </location>
</feature>
<dbReference type="GO" id="GO:0005886">
    <property type="term" value="C:plasma membrane"/>
    <property type="evidence" value="ECO:0007669"/>
    <property type="project" value="UniProtKB-SubCell"/>
</dbReference>
<dbReference type="InterPro" id="IPR003838">
    <property type="entry name" value="ABC3_permease_C"/>
</dbReference>
<protein>
    <recommendedName>
        <fullName evidence="7">ABC3 transporter permease C-terminal domain-containing protein</fullName>
    </recommendedName>
</protein>
<organism evidence="8 9">
    <name type="scientific">Oerskovia douganii</name>
    <dbReference type="NCBI Taxonomy" id="2762210"/>
    <lineage>
        <taxon>Bacteria</taxon>
        <taxon>Bacillati</taxon>
        <taxon>Actinomycetota</taxon>
        <taxon>Actinomycetes</taxon>
        <taxon>Micrococcales</taxon>
        <taxon>Cellulomonadaceae</taxon>
        <taxon>Oerskovia</taxon>
    </lineage>
</organism>
<evidence type="ECO:0000256" key="2">
    <source>
        <dbReference type="ARBA" id="ARBA00022475"/>
    </source>
</evidence>
<evidence type="ECO:0000256" key="3">
    <source>
        <dbReference type="ARBA" id="ARBA00022692"/>
    </source>
</evidence>
<evidence type="ECO:0000313" key="8">
    <source>
        <dbReference type="EMBL" id="MBE7702406.1"/>
    </source>
</evidence>
<evidence type="ECO:0000256" key="6">
    <source>
        <dbReference type="SAM" id="Phobius"/>
    </source>
</evidence>
<dbReference type="EMBL" id="JACSPN010000064">
    <property type="protein sequence ID" value="MBE7702406.1"/>
    <property type="molecule type" value="Genomic_DNA"/>
</dbReference>
<evidence type="ECO:0000259" key="7">
    <source>
        <dbReference type="Pfam" id="PF02687"/>
    </source>
</evidence>
<feature type="transmembrane region" description="Helical" evidence="6">
    <location>
        <begin position="72"/>
        <end position="94"/>
    </location>
</feature>
<reference evidence="8 9" key="1">
    <citation type="submission" date="2020-08" db="EMBL/GenBank/DDBJ databases">
        <title>A Genomic Blueprint of the Chicken Gut Microbiome.</title>
        <authorList>
            <person name="Gilroy R."/>
            <person name="Ravi A."/>
            <person name="Getino M."/>
            <person name="Pursley I."/>
            <person name="Horton D.L."/>
            <person name="Alikhan N.-F."/>
            <person name="Baker D."/>
            <person name="Gharbi K."/>
            <person name="Hall N."/>
            <person name="Watson M."/>
            <person name="Adriaenssens E.M."/>
            <person name="Foster-Nyarko E."/>
            <person name="Jarju S."/>
            <person name="Secka A."/>
            <person name="Antonio M."/>
            <person name="Oren A."/>
            <person name="Chaudhuri R."/>
            <person name="La Ragione R.M."/>
            <person name="Hildebrand F."/>
            <person name="Pallen M.J."/>
        </authorList>
    </citation>
    <scope>NUCLEOTIDE SEQUENCE [LARGE SCALE GENOMIC DNA]</scope>
    <source>
        <strain evidence="8 9">Sa1BUA8</strain>
    </source>
</reference>
<proteinExistence type="predicted"/>
<feature type="transmembrane region" description="Helical" evidence="6">
    <location>
        <begin position="144"/>
        <end position="163"/>
    </location>
</feature>
<evidence type="ECO:0000256" key="4">
    <source>
        <dbReference type="ARBA" id="ARBA00022989"/>
    </source>
</evidence>
<comment type="subcellular location">
    <subcellularLocation>
        <location evidence="1">Cell membrane</location>
        <topology evidence="1">Multi-pass membrane protein</topology>
    </subcellularLocation>
</comment>
<keyword evidence="5 6" id="KW-0472">Membrane</keyword>
<keyword evidence="4 6" id="KW-1133">Transmembrane helix</keyword>
<feature type="non-terminal residue" evidence="8">
    <location>
        <position position="164"/>
    </location>
</feature>
<evidence type="ECO:0000256" key="5">
    <source>
        <dbReference type="ARBA" id="ARBA00023136"/>
    </source>
</evidence>
<accession>A0A9D5UE99</accession>
<feature type="domain" description="ABC3 transporter permease C-terminal" evidence="7">
    <location>
        <begin position="77"/>
        <end position="149"/>
    </location>
</feature>